<feature type="transmembrane region" description="Helical" evidence="7">
    <location>
        <begin position="354"/>
        <end position="376"/>
    </location>
</feature>
<name>A0A427Y6R0_9TREE</name>
<feature type="transmembrane region" description="Helical" evidence="7">
    <location>
        <begin position="218"/>
        <end position="240"/>
    </location>
</feature>
<feature type="transmembrane region" description="Helical" evidence="7">
    <location>
        <begin position="286"/>
        <end position="304"/>
    </location>
</feature>
<dbReference type="Gene3D" id="1.20.1250.20">
    <property type="entry name" value="MFS general substrate transporter like domains"/>
    <property type="match status" value="2"/>
</dbReference>
<feature type="transmembrane region" description="Helical" evidence="7">
    <location>
        <begin position="183"/>
        <end position="206"/>
    </location>
</feature>
<keyword evidence="4 7" id="KW-1133">Transmembrane helix</keyword>
<dbReference type="SUPFAM" id="SSF103473">
    <property type="entry name" value="MFS general substrate transporter"/>
    <property type="match status" value="2"/>
</dbReference>
<dbReference type="OrthoDB" id="440755at2759"/>
<accession>A0A427Y6R0</accession>
<dbReference type="GO" id="GO:0016020">
    <property type="term" value="C:membrane"/>
    <property type="evidence" value="ECO:0007669"/>
    <property type="project" value="UniProtKB-SubCell"/>
</dbReference>
<gene>
    <name evidence="9" type="ORF">EHS24_005055</name>
</gene>
<feature type="domain" description="Major facilitator superfamily (MFS) profile" evidence="8">
    <location>
        <begin position="91"/>
        <end position="546"/>
    </location>
</feature>
<feature type="transmembrane region" description="Helical" evidence="7">
    <location>
        <begin position="420"/>
        <end position="439"/>
    </location>
</feature>
<dbReference type="EMBL" id="RSCE01000002">
    <property type="protein sequence ID" value="RSH86783.1"/>
    <property type="molecule type" value="Genomic_DNA"/>
</dbReference>
<feature type="transmembrane region" description="Helical" evidence="7">
    <location>
        <begin position="451"/>
        <end position="476"/>
    </location>
</feature>
<feature type="transmembrane region" description="Helical" evidence="7">
    <location>
        <begin position="156"/>
        <end position="177"/>
    </location>
</feature>
<feature type="transmembrane region" description="Helical" evidence="7">
    <location>
        <begin position="90"/>
        <end position="114"/>
    </location>
</feature>
<protein>
    <recommendedName>
        <fullName evidence="8">Major facilitator superfamily (MFS) profile domain-containing protein</fullName>
    </recommendedName>
</protein>
<dbReference type="PANTHER" id="PTHR42718:SF9">
    <property type="entry name" value="MAJOR FACILITATOR SUPERFAMILY MULTIDRUG TRANSPORTER MFSC"/>
    <property type="match status" value="1"/>
</dbReference>
<sequence>MSTATSSPTLKPTADMGDIKRSSAASSATGVAVATPQHDKDKTEPEPLASPTLTHTELVTAKNERAAEVGEYEADPEHPLAVLSSVRKHVLLLIFSIATFVDVCNVSGVAIAVAQIAVDIDLKTSQTVWIITAYSLCFASCMLLMGRMSDLFPAQIVFETGFVLLGILSLVTSFVTTNKFGFLILRGLGGIAGSMTIPSAYHLMVHMFPDPEEKEKKLALLGLAGALGNVLGLVLAGITMLASYHWFFRLMAIICIVFGVLTIFLLPNTPSGWVPDGVPRWRRLDIVGVILMAGALITFILALTQGPIDGWGSASFIAPLVIAFFLAPLFFVWEGRIQPKSAVLPATVWKIKNMTLASVVVMLPFAYWATSQLLYATYWQWVTGWKPLHVAAAILPQGISALIVGGATQAFPQIITKPRISVPIGSVLIMISEVLMYYSDGGVDNLDYWKYCFPAFILGSIGALITYMGSGINLITFCPPEMGGVAGAWTQVMSQVGGAILLAIQAGLEAPDLHDWRTNARSFWFVFGAFAAAGASYVVFYDQPISTEEEHIKTRQRIREVEERFAQRDAGKAEKSSVA</sequence>
<feature type="transmembrane region" description="Helical" evidence="7">
    <location>
        <begin position="126"/>
        <end position="144"/>
    </location>
</feature>
<dbReference type="InterPro" id="IPR036259">
    <property type="entry name" value="MFS_trans_sf"/>
</dbReference>
<evidence type="ECO:0000256" key="1">
    <source>
        <dbReference type="ARBA" id="ARBA00004141"/>
    </source>
</evidence>
<reference evidence="9 10" key="1">
    <citation type="submission" date="2018-11" db="EMBL/GenBank/DDBJ databases">
        <title>Genome sequence of Apiotrichum porosum DSM 27194.</title>
        <authorList>
            <person name="Aliyu H."/>
            <person name="Gorte O."/>
            <person name="Ochsenreither K."/>
        </authorList>
    </citation>
    <scope>NUCLEOTIDE SEQUENCE [LARGE SCALE GENOMIC DNA]</scope>
    <source>
        <strain evidence="9 10">DSM 27194</strain>
    </source>
</reference>
<feature type="transmembrane region" description="Helical" evidence="7">
    <location>
        <begin position="488"/>
        <end position="508"/>
    </location>
</feature>
<dbReference type="RefSeq" id="XP_028479568.1">
    <property type="nucleotide sequence ID" value="XM_028620596.1"/>
</dbReference>
<evidence type="ECO:0000256" key="2">
    <source>
        <dbReference type="ARBA" id="ARBA00022448"/>
    </source>
</evidence>
<evidence type="ECO:0000313" key="10">
    <source>
        <dbReference type="Proteomes" id="UP000279236"/>
    </source>
</evidence>
<dbReference type="Pfam" id="PF07690">
    <property type="entry name" value="MFS_1"/>
    <property type="match status" value="1"/>
</dbReference>
<evidence type="ECO:0000313" key="9">
    <source>
        <dbReference type="EMBL" id="RSH86783.1"/>
    </source>
</evidence>
<dbReference type="PROSITE" id="PS50850">
    <property type="entry name" value="MFS"/>
    <property type="match status" value="1"/>
</dbReference>
<feature type="region of interest" description="Disordered" evidence="6">
    <location>
        <begin position="1"/>
        <end position="52"/>
    </location>
</feature>
<evidence type="ECO:0000259" key="8">
    <source>
        <dbReference type="PROSITE" id="PS50850"/>
    </source>
</evidence>
<proteinExistence type="predicted"/>
<evidence type="ECO:0000256" key="6">
    <source>
        <dbReference type="SAM" id="MobiDB-lite"/>
    </source>
</evidence>
<keyword evidence="10" id="KW-1185">Reference proteome</keyword>
<comment type="subcellular location">
    <subcellularLocation>
        <location evidence="1">Membrane</location>
        <topology evidence="1">Multi-pass membrane protein</topology>
    </subcellularLocation>
</comment>
<evidence type="ECO:0000256" key="5">
    <source>
        <dbReference type="ARBA" id="ARBA00023136"/>
    </source>
</evidence>
<comment type="caution">
    <text evidence="9">The sequence shown here is derived from an EMBL/GenBank/DDBJ whole genome shotgun (WGS) entry which is preliminary data.</text>
</comment>
<feature type="compositionally biased region" description="Low complexity" evidence="6">
    <location>
        <begin position="22"/>
        <end position="35"/>
    </location>
</feature>
<feature type="compositionally biased region" description="Polar residues" evidence="6">
    <location>
        <begin position="1"/>
        <end position="10"/>
    </location>
</feature>
<organism evidence="9 10">
    <name type="scientific">Apiotrichum porosum</name>
    <dbReference type="NCBI Taxonomy" id="105984"/>
    <lineage>
        <taxon>Eukaryota</taxon>
        <taxon>Fungi</taxon>
        <taxon>Dikarya</taxon>
        <taxon>Basidiomycota</taxon>
        <taxon>Agaricomycotina</taxon>
        <taxon>Tremellomycetes</taxon>
        <taxon>Trichosporonales</taxon>
        <taxon>Trichosporonaceae</taxon>
        <taxon>Apiotrichum</taxon>
    </lineage>
</organism>
<dbReference type="InterPro" id="IPR020846">
    <property type="entry name" value="MFS_dom"/>
</dbReference>
<feature type="transmembrane region" description="Helical" evidence="7">
    <location>
        <begin position="246"/>
        <end position="266"/>
    </location>
</feature>
<feature type="transmembrane region" description="Helical" evidence="7">
    <location>
        <begin position="523"/>
        <end position="541"/>
    </location>
</feature>
<dbReference type="GO" id="GO:0022857">
    <property type="term" value="F:transmembrane transporter activity"/>
    <property type="evidence" value="ECO:0007669"/>
    <property type="project" value="InterPro"/>
</dbReference>
<keyword evidence="2" id="KW-0813">Transport</keyword>
<feature type="transmembrane region" description="Helical" evidence="7">
    <location>
        <begin position="310"/>
        <end position="333"/>
    </location>
</feature>
<dbReference type="GeneID" id="39589598"/>
<evidence type="ECO:0000256" key="3">
    <source>
        <dbReference type="ARBA" id="ARBA00022692"/>
    </source>
</evidence>
<dbReference type="STRING" id="105984.A0A427Y6R0"/>
<dbReference type="AlphaFoldDB" id="A0A427Y6R0"/>
<keyword evidence="5 7" id="KW-0472">Membrane</keyword>
<feature type="transmembrane region" description="Helical" evidence="7">
    <location>
        <begin position="388"/>
        <end position="408"/>
    </location>
</feature>
<dbReference type="Proteomes" id="UP000279236">
    <property type="component" value="Unassembled WGS sequence"/>
</dbReference>
<evidence type="ECO:0000256" key="4">
    <source>
        <dbReference type="ARBA" id="ARBA00022989"/>
    </source>
</evidence>
<dbReference type="PANTHER" id="PTHR42718">
    <property type="entry name" value="MAJOR FACILITATOR SUPERFAMILY MULTIDRUG TRANSPORTER MFSC"/>
    <property type="match status" value="1"/>
</dbReference>
<keyword evidence="3 7" id="KW-0812">Transmembrane</keyword>
<dbReference type="InterPro" id="IPR011701">
    <property type="entry name" value="MFS"/>
</dbReference>
<evidence type="ECO:0000256" key="7">
    <source>
        <dbReference type="SAM" id="Phobius"/>
    </source>
</evidence>